<comment type="caution">
    <text evidence="3">The sequence shown here is derived from an EMBL/GenBank/DDBJ whole genome shotgun (WGS) entry which is preliminary data.</text>
</comment>
<dbReference type="AlphaFoldDB" id="A0A5M3XUC5"/>
<feature type="compositionally biased region" description="Basic and acidic residues" evidence="2">
    <location>
        <begin position="281"/>
        <end position="298"/>
    </location>
</feature>
<comment type="similarity">
    <text evidence="1">Belongs to the SURF1 family.</text>
</comment>
<proteinExistence type="inferred from homology"/>
<accession>A0A5M3XUC5</accession>
<sequence length="298" mass="31594">MLIPVPVGGLSVGPDTVLAMLRTLFLPRLVVLHLLVIGVLVAFTLLGRWQLAVFEESGRPAAAADPAPVAVESLSRVGQRLTSELAGRQVIAAGVYDAAGQLLVADRRPDVDAVGGRAASGAGFWLLTPLRLSDGSTFAVVRGWVGTSQDPAVAVPAGAVKVTGRLRPPDQSDAVQRSGALPEGQVATVSTAQLINLWDGPLHDGFLIAAAQEPSLTATPVAVPPPTQGAALTWRNLAYAAQWWIFALFAVFMWWHFVRDAVRSARRPRISLTNPESTPEPGREPDPESDSHPEPVSR</sequence>
<evidence type="ECO:0000256" key="1">
    <source>
        <dbReference type="RuleBase" id="RU363076"/>
    </source>
</evidence>
<evidence type="ECO:0000313" key="4">
    <source>
        <dbReference type="Proteomes" id="UP000377595"/>
    </source>
</evidence>
<keyword evidence="1" id="KW-0472">Membrane</keyword>
<keyword evidence="1" id="KW-1133">Transmembrane helix</keyword>
<organism evidence="3 4">
    <name type="scientific">Acrocarpospora pleiomorpha</name>
    <dbReference type="NCBI Taxonomy" id="90975"/>
    <lineage>
        <taxon>Bacteria</taxon>
        <taxon>Bacillati</taxon>
        <taxon>Actinomycetota</taxon>
        <taxon>Actinomycetes</taxon>
        <taxon>Streptosporangiales</taxon>
        <taxon>Streptosporangiaceae</taxon>
        <taxon>Acrocarpospora</taxon>
    </lineage>
</organism>
<keyword evidence="1" id="KW-1003">Cell membrane</keyword>
<gene>
    <name evidence="3" type="ORF">Aple_060100</name>
</gene>
<keyword evidence="4" id="KW-1185">Reference proteome</keyword>
<dbReference type="InterPro" id="IPR002994">
    <property type="entry name" value="Surf1/Shy1"/>
</dbReference>
<feature type="region of interest" description="Disordered" evidence="2">
    <location>
        <begin position="268"/>
        <end position="298"/>
    </location>
</feature>
<evidence type="ECO:0000313" key="3">
    <source>
        <dbReference type="EMBL" id="GES23111.1"/>
    </source>
</evidence>
<feature type="transmembrane region" description="Helical" evidence="1">
    <location>
        <begin position="25"/>
        <end position="46"/>
    </location>
</feature>
<feature type="transmembrane region" description="Helical" evidence="1">
    <location>
        <begin position="237"/>
        <end position="257"/>
    </location>
</feature>
<keyword evidence="1" id="KW-0812">Transmembrane</keyword>
<name>A0A5M3XUC5_9ACTN</name>
<dbReference type="CDD" id="cd06662">
    <property type="entry name" value="SURF1"/>
    <property type="match status" value="1"/>
</dbReference>
<dbReference type="GO" id="GO:0005886">
    <property type="term" value="C:plasma membrane"/>
    <property type="evidence" value="ECO:0007669"/>
    <property type="project" value="UniProtKB-SubCell"/>
</dbReference>
<dbReference type="Proteomes" id="UP000377595">
    <property type="component" value="Unassembled WGS sequence"/>
</dbReference>
<protein>
    <recommendedName>
        <fullName evidence="1">SURF1-like protein</fullName>
    </recommendedName>
</protein>
<evidence type="ECO:0000256" key="2">
    <source>
        <dbReference type="SAM" id="MobiDB-lite"/>
    </source>
</evidence>
<dbReference type="PROSITE" id="PS50895">
    <property type="entry name" value="SURF1"/>
    <property type="match status" value="1"/>
</dbReference>
<comment type="subcellular location">
    <subcellularLocation>
        <location evidence="1">Cell membrane</location>
        <topology evidence="1">Multi-pass membrane protein</topology>
    </subcellularLocation>
</comment>
<dbReference type="Pfam" id="PF02104">
    <property type="entry name" value="SURF1"/>
    <property type="match status" value="1"/>
</dbReference>
<reference evidence="3 4" key="1">
    <citation type="submission" date="2019-10" db="EMBL/GenBank/DDBJ databases">
        <title>Whole genome shotgun sequence of Acrocarpospora pleiomorpha NBRC 16267.</title>
        <authorList>
            <person name="Ichikawa N."/>
            <person name="Kimura A."/>
            <person name="Kitahashi Y."/>
            <person name="Komaki H."/>
            <person name="Oguchi A."/>
        </authorList>
    </citation>
    <scope>NUCLEOTIDE SEQUENCE [LARGE SCALE GENOMIC DNA]</scope>
    <source>
        <strain evidence="3 4">NBRC 16267</strain>
    </source>
</reference>
<dbReference type="EMBL" id="BLAF01000038">
    <property type="protein sequence ID" value="GES23111.1"/>
    <property type="molecule type" value="Genomic_DNA"/>
</dbReference>